<dbReference type="Pfam" id="PF06131">
    <property type="entry name" value="DUF963"/>
    <property type="match status" value="1"/>
</dbReference>
<evidence type="ECO:0000313" key="5">
    <source>
        <dbReference type="Proteomes" id="UP000016924"/>
    </source>
</evidence>
<dbReference type="EMBL" id="JH767597">
    <property type="protein sequence ID" value="EON68471.1"/>
    <property type="molecule type" value="Genomic_DNA"/>
</dbReference>
<name>R7Z3G1_CONA1</name>
<feature type="region of interest" description="Disordered" evidence="1">
    <location>
        <begin position="263"/>
        <end position="389"/>
    </location>
</feature>
<feature type="domain" description="DUF7492" evidence="3">
    <location>
        <begin position="19"/>
        <end position="280"/>
    </location>
</feature>
<feature type="region of interest" description="Disordered" evidence="1">
    <location>
        <begin position="187"/>
        <end position="208"/>
    </location>
</feature>
<evidence type="ECO:0000313" key="4">
    <source>
        <dbReference type="EMBL" id="EON68471.1"/>
    </source>
</evidence>
<dbReference type="RefSeq" id="XP_007783788.1">
    <property type="nucleotide sequence ID" value="XM_007785598.1"/>
</dbReference>
<organism evidence="4 5">
    <name type="scientific">Coniosporium apollinis (strain CBS 100218)</name>
    <name type="common">Rock-inhabiting black yeast</name>
    <dbReference type="NCBI Taxonomy" id="1168221"/>
    <lineage>
        <taxon>Eukaryota</taxon>
        <taxon>Fungi</taxon>
        <taxon>Dikarya</taxon>
        <taxon>Ascomycota</taxon>
        <taxon>Pezizomycotina</taxon>
        <taxon>Dothideomycetes</taxon>
        <taxon>Dothideomycetes incertae sedis</taxon>
        <taxon>Coniosporium</taxon>
    </lineage>
</organism>
<dbReference type="HOGENOM" id="CLU_019095_1_1_1"/>
<feature type="chain" id="PRO_5004450415" description="DUF7492 domain-containing protein" evidence="2">
    <location>
        <begin position="21"/>
        <end position="422"/>
    </location>
</feature>
<accession>R7Z3G1</accession>
<dbReference type="STRING" id="1168221.R7Z3G1"/>
<feature type="compositionally biased region" description="Polar residues" evidence="1">
    <location>
        <begin position="335"/>
        <end position="347"/>
    </location>
</feature>
<dbReference type="InterPro" id="IPR055915">
    <property type="entry name" value="DUF7492"/>
</dbReference>
<sequence length="422" mass="45304">MAPSIYKFALLGLLAGQAVGHTWLEQLVAIDDRGNYVGDYGYPRGYHARTEPKFDGPLNQHLLPLASSGRIAIDETDLLCHPSQRERQQISNEYPRLQVAPGSYVAMKYTENGHVTLHTIGHPFPPDPKAGGTVFVYGTLEPKGDEKIMDVLKWTADGSGGDKRGKLLAIQNYDDGRCYQLNGSPVAAERSKTQANPLPGQPGSTSEQWCETDVQMPDDLESGQTYTLYWVWDWRAIPGLDPGRPNGKEEYYITCSDVDVVNEPPRGKANNALVQQDPQTAAVKNYKSRTAEVSAPTIPDAAPTNGQKSQPAASSTPAGSSTPVASSTPVGSSTFAPSSTSGFQTSVTSAAVSQPPPTAAPAQPDGRPDGRPDNRPDGGFERRPDGFNGRETVVETVYITVTGPSNGSFVRPTAPVGAKFRY</sequence>
<proteinExistence type="predicted"/>
<gene>
    <name evidence="4" type="ORF">W97_07681</name>
</gene>
<reference evidence="5" key="1">
    <citation type="submission" date="2012-06" db="EMBL/GenBank/DDBJ databases">
        <title>The genome sequence of Coniosporium apollinis CBS 100218.</title>
        <authorList>
            <consortium name="The Broad Institute Genome Sequencing Platform"/>
            <person name="Cuomo C."/>
            <person name="Gorbushina A."/>
            <person name="Noack S."/>
            <person name="Walker B."/>
            <person name="Young S.K."/>
            <person name="Zeng Q."/>
            <person name="Gargeya S."/>
            <person name="Fitzgerald M."/>
            <person name="Haas B."/>
            <person name="Abouelleil A."/>
            <person name="Alvarado L."/>
            <person name="Arachchi H.M."/>
            <person name="Berlin A.M."/>
            <person name="Chapman S.B."/>
            <person name="Goldberg J."/>
            <person name="Griggs A."/>
            <person name="Gujja S."/>
            <person name="Hansen M."/>
            <person name="Howarth C."/>
            <person name="Imamovic A."/>
            <person name="Larimer J."/>
            <person name="McCowan C."/>
            <person name="Montmayeur A."/>
            <person name="Murphy C."/>
            <person name="Neiman D."/>
            <person name="Pearson M."/>
            <person name="Priest M."/>
            <person name="Roberts A."/>
            <person name="Saif S."/>
            <person name="Shea T."/>
            <person name="Sisk P."/>
            <person name="Sykes S."/>
            <person name="Wortman J."/>
            <person name="Nusbaum C."/>
            <person name="Birren B."/>
        </authorList>
    </citation>
    <scope>NUCLEOTIDE SEQUENCE [LARGE SCALE GENOMIC DNA]</scope>
    <source>
        <strain evidence="5">CBS 100218</strain>
    </source>
</reference>
<evidence type="ECO:0000256" key="1">
    <source>
        <dbReference type="SAM" id="MobiDB-lite"/>
    </source>
</evidence>
<dbReference type="OMA" id="TWRMPES"/>
<dbReference type="AlphaFoldDB" id="R7Z3G1"/>
<keyword evidence="2" id="KW-0732">Signal</keyword>
<keyword evidence="5" id="KW-1185">Reference proteome</keyword>
<dbReference type="Proteomes" id="UP000016924">
    <property type="component" value="Unassembled WGS sequence"/>
</dbReference>
<feature type="compositionally biased region" description="Low complexity" evidence="1">
    <location>
        <begin position="311"/>
        <end position="334"/>
    </location>
</feature>
<feature type="compositionally biased region" description="Basic and acidic residues" evidence="1">
    <location>
        <begin position="366"/>
        <end position="385"/>
    </location>
</feature>
<feature type="signal peptide" evidence="2">
    <location>
        <begin position="1"/>
        <end position="20"/>
    </location>
</feature>
<evidence type="ECO:0000256" key="2">
    <source>
        <dbReference type="SAM" id="SignalP"/>
    </source>
</evidence>
<dbReference type="eggNOG" id="ENOG502SD68">
    <property type="taxonomic scope" value="Eukaryota"/>
</dbReference>
<dbReference type="Pfam" id="PF24320">
    <property type="entry name" value="DUF7492"/>
    <property type="match status" value="1"/>
</dbReference>
<dbReference type="GeneID" id="19904992"/>
<dbReference type="OrthoDB" id="64281at2759"/>
<evidence type="ECO:0000259" key="3">
    <source>
        <dbReference type="Pfam" id="PF24320"/>
    </source>
</evidence>
<dbReference type="InterPro" id="IPR009306">
    <property type="entry name" value="DUF963"/>
</dbReference>
<protein>
    <recommendedName>
        <fullName evidence="3">DUF7492 domain-containing protein</fullName>
    </recommendedName>
</protein>